<organism evidence="2 3">
    <name type="scientific">Streblomastix strix</name>
    <dbReference type="NCBI Taxonomy" id="222440"/>
    <lineage>
        <taxon>Eukaryota</taxon>
        <taxon>Metamonada</taxon>
        <taxon>Preaxostyla</taxon>
        <taxon>Oxymonadida</taxon>
        <taxon>Streblomastigidae</taxon>
        <taxon>Streblomastix</taxon>
    </lineage>
</organism>
<dbReference type="PANTHER" id="PTHR12360">
    <property type="entry name" value="NUCLEAR TRANSCRIPTION FACTOR, X-BOX BINDING 1 NFX1"/>
    <property type="match status" value="1"/>
</dbReference>
<protein>
    <submittedName>
        <fullName evidence="2">Uncharacterized protein</fullName>
    </submittedName>
</protein>
<feature type="region of interest" description="Disordered" evidence="1">
    <location>
        <begin position="60"/>
        <end position="82"/>
    </location>
</feature>
<evidence type="ECO:0000256" key="1">
    <source>
        <dbReference type="SAM" id="MobiDB-lite"/>
    </source>
</evidence>
<dbReference type="Proteomes" id="UP000324800">
    <property type="component" value="Unassembled WGS sequence"/>
</dbReference>
<gene>
    <name evidence="2" type="ORF">EZS28_043886</name>
</gene>
<comment type="caution">
    <text evidence="2">The sequence shown here is derived from an EMBL/GenBank/DDBJ whole genome shotgun (WGS) entry which is preliminary data.</text>
</comment>
<evidence type="ECO:0000313" key="2">
    <source>
        <dbReference type="EMBL" id="KAA6360587.1"/>
    </source>
</evidence>
<dbReference type="PANTHER" id="PTHR12360:SF12">
    <property type="entry name" value="TRANSCRIPTIONAL REPRESSOR NF-X1"/>
    <property type="match status" value="1"/>
</dbReference>
<dbReference type="GO" id="GO:0005634">
    <property type="term" value="C:nucleus"/>
    <property type="evidence" value="ECO:0007669"/>
    <property type="project" value="TreeGrafter"/>
</dbReference>
<dbReference type="GO" id="GO:0000981">
    <property type="term" value="F:DNA-binding transcription factor activity, RNA polymerase II-specific"/>
    <property type="evidence" value="ECO:0007669"/>
    <property type="project" value="TreeGrafter"/>
</dbReference>
<feature type="non-terminal residue" evidence="2">
    <location>
        <position position="114"/>
    </location>
</feature>
<sequence length="114" mass="13169">MPKQETWSCTTCFHIFHLSCILDWAEHEAALHLENNQSSRAPDPDFSGINLTTLLLGMRASQTSTRQRQQQSQSKKKDEQEQNITHFRCPFCNSNVEIVSLSNLRYMCYCGKVE</sequence>
<dbReference type="InterPro" id="IPR034078">
    <property type="entry name" value="NFX1_fam"/>
</dbReference>
<feature type="compositionally biased region" description="Low complexity" evidence="1">
    <location>
        <begin position="61"/>
        <end position="73"/>
    </location>
</feature>
<dbReference type="SUPFAM" id="SSF57850">
    <property type="entry name" value="RING/U-box"/>
    <property type="match status" value="1"/>
</dbReference>
<dbReference type="InterPro" id="IPR013083">
    <property type="entry name" value="Znf_RING/FYVE/PHD"/>
</dbReference>
<dbReference type="GO" id="GO:0000977">
    <property type="term" value="F:RNA polymerase II transcription regulatory region sequence-specific DNA binding"/>
    <property type="evidence" value="ECO:0007669"/>
    <property type="project" value="TreeGrafter"/>
</dbReference>
<dbReference type="AlphaFoldDB" id="A0A5J4TQS7"/>
<proteinExistence type="predicted"/>
<reference evidence="2 3" key="1">
    <citation type="submission" date="2019-03" db="EMBL/GenBank/DDBJ databases">
        <title>Single cell metagenomics reveals metabolic interactions within the superorganism composed of flagellate Streblomastix strix and complex community of Bacteroidetes bacteria on its surface.</title>
        <authorList>
            <person name="Treitli S.C."/>
            <person name="Kolisko M."/>
            <person name="Husnik F."/>
            <person name="Keeling P."/>
            <person name="Hampl V."/>
        </authorList>
    </citation>
    <scope>NUCLEOTIDE SEQUENCE [LARGE SCALE GENOMIC DNA]</scope>
    <source>
        <strain evidence="2">ST1C</strain>
    </source>
</reference>
<dbReference type="OrthoDB" id="6512771at2759"/>
<evidence type="ECO:0000313" key="3">
    <source>
        <dbReference type="Proteomes" id="UP000324800"/>
    </source>
</evidence>
<dbReference type="GO" id="GO:0000122">
    <property type="term" value="P:negative regulation of transcription by RNA polymerase II"/>
    <property type="evidence" value="ECO:0007669"/>
    <property type="project" value="TreeGrafter"/>
</dbReference>
<accession>A0A5J4TQS7</accession>
<name>A0A5J4TQS7_9EUKA</name>
<dbReference type="EMBL" id="SNRW01026738">
    <property type="protein sequence ID" value="KAA6360587.1"/>
    <property type="molecule type" value="Genomic_DNA"/>
</dbReference>
<dbReference type="Gene3D" id="3.30.40.10">
    <property type="entry name" value="Zinc/RING finger domain, C3HC4 (zinc finger)"/>
    <property type="match status" value="1"/>
</dbReference>